<dbReference type="PANTHER" id="PTHR43048">
    <property type="entry name" value="METHYLMALONYL-COA EPIMERASE"/>
    <property type="match status" value="1"/>
</dbReference>
<dbReference type="PANTHER" id="PTHR43048:SF3">
    <property type="entry name" value="METHYLMALONYL-COA EPIMERASE, MITOCHONDRIAL"/>
    <property type="match status" value="1"/>
</dbReference>
<dbReference type="InterPro" id="IPR051785">
    <property type="entry name" value="MMCE/EMCE_epimerase"/>
</dbReference>
<dbReference type="Gene3D" id="3.10.180.10">
    <property type="entry name" value="2,3-Dihydroxybiphenyl 1,2-Dioxygenase, domain 1"/>
    <property type="match status" value="4"/>
</dbReference>
<feature type="domain" description="VOC" evidence="2">
    <location>
        <begin position="449"/>
        <end position="572"/>
    </location>
</feature>
<dbReference type="Pfam" id="PF00903">
    <property type="entry name" value="Glyoxalase"/>
    <property type="match status" value="2"/>
</dbReference>
<dbReference type="SUPFAM" id="SSF54593">
    <property type="entry name" value="Glyoxalase/Bleomycin resistance protein/Dihydroxybiphenyl dioxygenase"/>
    <property type="match status" value="4"/>
</dbReference>
<feature type="domain" description="VOC" evidence="2">
    <location>
        <begin position="63"/>
        <end position="185"/>
    </location>
</feature>
<reference evidence="3 4" key="1">
    <citation type="submission" date="2019-04" db="EMBL/GenBank/DDBJ databases">
        <title>Crypto-aerobic microbial life in anoxic (sulfidic) marine sediments.</title>
        <authorList>
            <person name="Bhattacharya S."/>
            <person name="Roy C."/>
            <person name="Mondal N."/>
            <person name="Sarkar J."/>
            <person name="Mandal S."/>
            <person name="Rameez M.J."/>
            <person name="Ghosh W."/>
        </authorList>
    </citation>
    <scope>NUCLEOTIDE SEQUENCE [LARGE SCALE GENOMIC DNA]</scope>
    <source>
        <strain evidence="3 4">SBBB</strain>
    </source>
</reference>
<dbReference type="AlphaFoldDB" id="A0A4U0YHP6"/>
<evidence type="ECO:0000256" key="1">
    <source>
        <dbReference type="ARBA" id="ARBA00022723"/>
    </source>
</evidence>
<dbReference type="GO" id="GO:0004493">
    <property type="term" value="F:methylmalonyl-CoA epimerase activity"/>
    <property type="evidence" value="ECO:0007669"/>
    <property type="project" value="TreeGrafter"/>
</dbReference>
<dbReference type="InterPro" id="IPR037523">
    <property type="entry name" value="VOC_core"/>
</dbReference>
<gene>
    <name evidence="3" type="ORF">FA869_16540</name>
</gene>
<proteinExistence type="predicted"/>
<name>A0A4U0YHP6_9GAMM</name>
<sequence length="577" mass="62345">MNECSFLKQQQGINMHQPNPCRWLTALLLPLLLTACLGGGGSDNDASPTHPAEPPPPTSTATYLEAVGIGVSDLDAAVDFYRNGLGMREVQRLTRDDRIEVVMESADRRGSHILLMEFTDGVGRNYQQNPGKLVFYVHDATAFASRFESAGGRITAPPAALPEYDGTLVGFGRDPDNNLIEIVGVPSVTDSFLAAVGIGVSHLQHAHALYTDAIGLQEQAFLQVPGLYDEYTLLSPVPGGSALVLMHWTNGSDPNYQDNPVKLQLATADPRLLADRLAEADADIQHEPAASTEPDLNQALVGYATDHDGTLIELRQSLRSYLGAAAIGVEDLQAAEDFFSNGLGMRVVARRTRENREETVMESADATGSNLVLMAFTDGVPRNLRQNPGKLVFYTRDMESYVASFQAAGGRITLPPTRDPALGVTVGFGRDLHNNLIELVADPAAEHSYFGAFGIGVSDLEAARAFYVDELGFRQLLYLPIPGMYNEYILQGYGGSALVLMNWTNGGAHNYRDNPVKMEIRSIAPVAFAEAVERAGGELLQAPDVTDDPGLEGEIVGIAKDLDGSLMEIQQARWGME</sequence>
<organism evidence="3 4">
    <name type="scientific">Halopseudomonas bauzanensis</name>
    <dbReference type="NCBI Taxonomy" id="653930"/>
    <lineage>
        <taxon>Bacteria</taxon>
        <taxon>Pseudomonadati</taxon>
        <taxon>Pseudomonadota</taxon>
        <taxon>Gammaproteobacteria</taxon>
        <taxon>Pseudomonadales</taxon>
        <taxon>Pseudomonadaceae</taxon>
        <taxon>Halopseudomonas</taxon>
    </lineage>
</organism>
<evidence type="ECO:0000313" key="4">
    <source>
        <dbReference type="Proteomes" id="UP000305198"/>
    </source>
</evidence>
<feature type="domain" description="VOC" evidence="2">
    <location>
        <begin position="192"/>
        <end position="317"/>
    </location>
</feature>
<dbReference type="EMBL" id="SWAV01000008">
    <property type="protein sequence ID" value="TKA89556.1"/>
    <property type="molecule type" value="Genomic_DNA"/>
</dbReference>
<dbReference type="Proteomes" id="UP000305198">
    <property type="component" value="Unassembled WGS sequence"/>
</dbReference>
<dbReference type="CDD" id="cd06587">
    <property type="entry name" value="VOC"/>
    <property type="match status" value="1"/>
</dbReference>
<dbReference type="InterPro" id="IPR004360">
    <property type="entry name" value="Glyas_Fos-R_dOase_dom"/>
</dbReference>
<comment type="caution">
    <text evidence="3">The sequence shown here is derived from an EMBL/GenBank/DDBJ whole genome shotgun (WGS) entry which is preliminary data.</text>
</comment>
<dbReference type="InterPro" id="IPR029068">
    <property type="entry name" value="Glyas_Bleomycin-R_OHBP_Dase"/>
</dbReference>
<protein>
    <recommendedName>
        <fullName evidence="2">VOC domain-containing protein</fullName>
    </recommendedName>
</protein>
<keyword evidence="1" id="KW-0479">Metal-binding</keyword>
<accession>A0A4U0YHP6</accession>
<evidence type="ECO:0000259" key="2">
    <source>
        <dbReference type="PROSITE" id="PS51819"/>
    </source>
</evidence>
<dbReference type="PROSITE" id="PS51819">
    <property type="entry name" value="VOC"/>
    <property type="match status" value="4"/>
</dbReference>
<dbReference type="GO" id="GO:0046491">
    <property type="term" value="P:L-methylmalonyl-CoA metabolic process"/>
    <property type="evidence" value="ECO:0007669"/>
    <property type="project" value="TreeGrafter"/>
</dbReference>
<dbReference type="GO" id="GO:0046872">
    <property type="term" value="F:metal ion binding"/>
    <property type="evidence" value="ECO:0007669"/>
    <property type="project" value="UniProtKB-KW"/>
</dbReference>
<evidence type="ECO:0000313" key="3">
    <source>
        <dbReference type="EMBL" id="TKA89556.1"/>
    </source>
</evidence>
<feature type="domain" description="VOC" evidence="2">
    <location>
        <begin position="321"/>
        <end position="442"/>
    </location>
</feature>